<evidence type="ECO:0000256" key="5">
    <source>
        <dbReference type="ARBA" id="ARBA00022737"/>
    </source>
</evidence>
<gene>
    <name evidence="11" type="ORF">OPV22_014227</name>
</gene>
<evidence type="ECO:0000256" key="3">
    <source>
        <dbReference type="ARBA" id="ARBA00022692"/>
    </source>
</evidence>
<dbReference type="InterPro" id="IPR032675">
    <property type="entry name" value="LRR_dom_sf"/>
</dbReference>
<dbReference type="Proteomes" id="UP001222027">
    <property type="component" value="Unassembled WGS sequence"/>
</dbReference>
<dbReference type="PANTHER" id="PTHR46084">
    <property type="entry name" value="PROTEIN MALE DISCOVERER 2"/>
    <property type="match status" value="1"/>
</dbReference>
<evidence type="ECO:0000256" key="6">
    <source>
        <dbReference type="ARBA" id="ARBA00022989"/>
    </source>
</evidence>
<proteinExistence type="predicted"/>
<evidence type="ECO:0000313" key="11">
    <source>
        <dbReference type="EMBL" id="KAJ8492506.1"/>
    </source>
</evidence>
<dbReference type="SUPFAM" id="SSF52058">
    <property type="entry name" value="L domain-like"/>
    <property type="match status" value="1"/>
</dbReference>
<dbReference type="EMBL" id="JAQQAF010000004">
    <property type="protein sequence ID" value="KAJ8492506.1"/>
    <property type="molecule type" value="Genomic_DNA"/>
</dbReference>
<protein>
    <recommendedName>
        <fullName evidence="10">Leucine-rich repeat-containing N-terminal plant-type domain-containing protein</fullName>
    </recommendedName>
</protein>
<comment type="caution">
    <text evidence="11">The sequence shown here is derived from an EMBL/GenBank/DDBJ whole genome shotgun (WGS) entry which is preliminary data.</text>
</comment>
<evidence type="ECO:0000256" key="2">
    <source>
        <dbReference type="ARBA" id="ARBA00022614"/>
    </source>
</evidence>
<dbReference type="InterPro" id="IPR013210">
    <property type="entry name" value="LRR_N_plant-typ"/>
</dbReference>
<evidence type="ECO:0000256" key="8">
    <source>
        <dbReference type="ARBA" id="ARBA00037847"/>
    </source>
</evidence>
<evidence type="ECO:0000313" key="12">
    <source>
        <dbReference type="Proteomes" id="UP001222027"/>
    </source>
</evidence>
<evidence type="ECO:0000256" key="4">
    <source>
        <dbReference type="ARBA" id="ARBA00022729"/>
    </source>
</evidence>
<feature type="signal peptide" evidence="9">
    <location>
        <begin position="1"/>
        <end position="31"/>
    </location>
</feature>
<sequence length="256" mass="28549">MTGRWNLFWFHLHKVLCVVLMIHLLINECLSINLEGLALLEFRSRLESDPFGALQNWNPSDDNPCKWTGVRCVDGKVITLSLKELSLHGILTPKLGKLMCFMGTKFSGVIPKEIGGLTMLELLDRGIILLPKEIVEILSLKHLRVLLSSFRSKGGILDGQNERSNNLGLAGLQGCGYNRSLENWSKWLVAEGICNRWESVVQLIQARTIDRCIISCEPQKLLSSRTARAEATRTTSQPVVKLDFCLGGFCCLGCGH</sequence>
<feature type="chain" id="PRO_5043967385" description="Leucine-rich repeat-containing N-terminal plant-type domain-containing protein" evidence="9">
    <location>
        <begin position="32"/>
        <end position="256"/>
    </location>
</feature>
<keyword evidence="5" id="KW-0677">Repeat</keyword>
<evidence type="ECO:0000256" key="1">
    <source>
        <dbReference type="ARBA" id="ARBA00004479"/>
    </source>
</evidence>
<dbReference type="Pfam" id="PF08263">
    <property type="entry name" value="LRRNT_2"/>
    <property type="match status" value="1"/>
</dbReference>
<name>A0AAV8R6N6_ENSVE</name>
<accession>A0AAV8R6N6</accession>
<keyword evidence="6" id="KW-1133">Transmembrane helix</keyword>
<organism evidence="11 12">
    <name type="scientific">Ensete ventricosum</name>
    <name type="common">Abyssinian banana</name>
    <name type="synonym">Musa ensete</name>
    <dbReference type="NCBI Taxonomy" id="4639"/>
    <lineage>
        <taxon>Eukaryota</taxon>
        <taxon>Viridiplantae</taxon>
        <taxon>Streptophyta</taxon>
        <taxon>Embryophyta</taxon>
        <taxon>Tracheophyta</taxon>
        <taxon>Spermatophyta</taxon>
        <taxon>Magnoliopsida</taxon>
        <taxon>Liliopsida</taxon>
        <taxon>Zingiberales</taxon>
        <taxon>Musaceae</taxon>
        <taxon>Ensete</taxon>
    </lineage>
</organism>
<evidence type="ECO:0000259" key="10">
    <source>
        <dbReference type="Pfam" id="PF08263"/>
    </source>
</evidence>
<dbReference type="Gene3D" id="3.80.10.10">
    <property type="entry name" value="Ribonuclease Inhibitor"/>
    <property type="match status" value="1"/>
</dbReference>
<dbReference type="GO" id="GO:0012505">
    <property type="term" value="C:endomembrane system"/>
    <property type="evidence" value="ECO:0007669"/>
    <property type="project" value="UniProtKB-SubCell"/>
</dbReference>
<feature type="domain" description="Leucine-rich repeat-containing N-terminal plant-type" evidence="10">
    <location>
        <begin position="33"/>
        <end position="72"/>
    </location>
</feature>
<keyword evidence="7" id="KW-0472">Membrane</keyword>
<keyword evidence="12" id="KW-1185">Reference proteome</keyword>
<keyword evidence="2" id="KW-0433">Leucine-rich repeat</keyword>
<comment type="subcellular location">
    <subcellularLocation>
        <location evidence="8">Endomembrane system</location>
        <topology evidence="8">Single-pass membrane protein</topology>
    </subcellularLocation>
    <subcellularLocation>
        <location evidence="1">Membrane</location>
        <topology evidence="1">Single-pass type I membrane protein</topology>
    </subcellularLocation>
</comment>
<keyword evidence="3" id="KW-0812">Transmembrane</keyword>
<dbReference type="PANTHER" id="PTHR46084:SF1">
    <property type="entry name" value="PROTEIN MALE DISCOVERER 2"/>
    <property type="match status" value="1"/>
</dbReference>
<keyword evidence="4 9" id="KW-0732">Signal</keyword>
<reference evidence="11 12" key="1">
    <citation type="submission" date="2022-12" db="EMBL/GenBank/DDBJ databases">
        <title>Chromosome-scale assembly of the Ensete ventricosum genome.</title>
        <authorList>
            <person name="Dussert Y."/>
            <person name="Stocks J."/>
            <person name="Wendawek A."/>
            <person name="Woldeyes F."/>
            <person name="Nichols R.A."/>
            <person name="Borrell J.S."/>
        </authorList>
    </citation>
    <scope>NUCLEOTIDE SEQUENCE [LARGE SCALE GENOMIC DNA]</scope>
    <source>
        <strain evidence="12">cv. Maze</strain>
        <tissue evidence="11">Seeds</tissue>
    </source>
</reference>
<evidence type="ECO:0000256" key="7">
    <source>
        <dbReference type="ARBA" id="ARBA00023136"/>
    </source>
</evidence>
<evidence type="ECO:0000256" key="9">
    <source>
        <dbReference type="SAM" id="SignalP"/>
    </source>
</evidence>
<dbReference type="GO" id="GO:0016020">
    <property type="term" value="C:membrane"/>
    <property type="evidence" value="ECO:0007669"/>
    <property type="project" value="UniProtKB-SubCell"/>
</dbReference>
<dbReference type="AlphaFoldDB" id="A0AAV8R6N6"/>